<feature type="domain" description="HTH cro/C1-type" evidence="1">
    <location>
        <begin position="6"/>
        <end position="60"/>
    </location>
</feature>
<dbReference type="Proteomes" id="UP000078389">
    <property type="component" value="Unassembled WGS sequence"/>
</dbReference>
<dbReference type="Gene3D" id="1.10.260.40">
    <property type="entry name" value="lambda repressor-like DNA-binding domains"/>
    <property type="match status" value="1"/>
</dbReference>
<evidence type="ECO:0000259" key="1">
    <source>
        <dbReference type="PROSITE" id="PS50943"/>
    </source>
</evidence>
<dbReference type="InterPro" id="IPR010982">
    <property type="entry name" value="Lambda_DNA-bd_dom_sf"/>
</dbReference>
<sequence length="246" mass="26941">MFETALREWRNRRGMSQMALALAADVSPRHLSFLESARARPSPGMVMRLAEALDLPLRERNGLLVAAGFAPQFGDSDWLSPQMAEVRQAAELLLVAHAPYPALVLNAGFDILEANPAAWALLGGKRPDGGALNLCDLVFLPGPVRAAIVNWDEVAFYLLHRLRDGTRRHGPQSAVAQTLMRAMRQDGAAALERRQGGARNTVLLPLEFRIGDEVTRWFTTVTSFGGPQDALAEEITIEQFHPVKAG</sequence>
<dbReference type="PROSITE" id="PS50943">
    <property type="entry name" value="HTH_CROC1"/>
    <property type="match status" value="1"/>
</dbReference>
<comment type="caution">
    <text evidence="2">The sequence shown here is derived from an EMBL/GenBank/DDBJ whole genome shotgun (WGS) entry which is preliminary data.</text>
</comment>
<dbReference type="SMART" id="SM00530">
    <property type="entry name" value="HTH_XRE"/>
    <property type="match status" value="1"/>
</dbReference>
<dbReference type="Pfam" id="PF01381">
    <property type="entry name" value="HTH_3"/>
    <property type="match status" value="1"/>
</dbReference>
<dbReference type="PANTHER" id="PTHR35010:SF4">
    <property type="entry name" value="BLL5781 PROTEIN"/>
    <property type="match status" value="1"/>
</dbReference>
<dbReference type="InterPro" id="IPR001387">
    <property type="entry name" value="Cro/C1-type_HTH"/>
</dbReference>
<dbReference type="STRING" id="1770058.A3840_00225"/>
<dbReference type="SUPFAM" id="SSF47413">
    <property type="entry name" value="lambda repressor-like DNA-binding domains"/>
    <property type="match status" value="1"/>
</dbReference>
<dbReference type="EMBL" id="LVVY01000001">
    <property type="protein sequence ID" value="OAM84238.1"/>
    <property type="molecule type" value="Genomic_DNA"/>
</dbReference>
<dbReference type="CDD" id="cd00093">
    <property type="entry name" value="HTH_XRE"/>
    <property type="match status" value="1"/>
</dbReference>
<keyword evidence="3" id="KW-1185">Reference proteome</keyword>
<dbReference type="AlphaFoldDB" id="A0A178I6W2"/>
<evidence type="ECO:0000313" key="3">
    <source>
        <dbReference type="Proteomes" id="UP000078389"/>
    </source>
</evidence>
<dbReference type="OrthoDB" id="9785973at2"/>
<gene>
    <name evidence="2" type="ORF">A3840_00225</name>
</gene>
<dbReference type="Gene3D" id="3.30.450.180">
    <property type="match status" value="1"/>
</dbReference>
<dbReference type="GO" id="GO:0003677">
    <property type="term" value="F:DNA binding"/>
    <property type="evidence" value="ECO:0007669"/>
    <property type="project" value="InterPro"/>
</dbReference>
<organism evidence="2 3">
    <name type="scientific">Devosia elaeis</name>
    <dbReference type="NCBI Taxonomy" id="1770058"/>
    <lineage>
        <taxon>Bacteria</taxon>
        <taxon>Pseudomonadati</taxon>
        <taxon>Pseudomonadota</taxon>
        <taxon>Alphaproteobacteria</taxon>
        <taxon>Hyphomicrobiales</taxon>
        <taxon>Devosiaceae</taxon>
        <taxon>Devosia</taxon>
    </lineage>
</organism>
<evidence type="ECO:0000313" key="2">
    <source>
        <dbReference type="EMBL" id="OAM84238.1"/>
    </source>
</evidence>
<proteinExistence type="predicted"/>
<protein>
    <submittedName>
        <fullName evidence="2">Transcriptional regulator</fullName>
    </submittedName>
</protein>
<dbReference type="PANTHER" id="PTHR35010">
    <property type="entry name" value="BLL4672 PROTEIN-RELATED"/>
    <property type="match status" value="1"/>
</dbReference>
<reference evidence="2 3" key="1">
    <citation type="submission" date="2016-03" db="EMBL/GenBank/DDBJ databases">
        <title>Genome sequencing of Devosia sp. S37.</title>
        <authorList>
            <person name="Mohd Nor M."/>
        </authorList>
    </citation>
    <scope>NUCLEOTIDE SEQUENCE [LARGE SCALE GENOMIC DNA]</scope>
    <source>
        <strain evidence="2 3">S37</strain>
    </source>
</reference>
<dbReference type="Pfam" id="PF17765">
    <property type="entry name" value="MLTR_LBD"/>
    <property type="match status" value="1"/>
</dbReference>
<accession>A0A178I6W2</accession>
<dbReference type="InterPro" id="IPR041413">
    <property type="entry name" value="MLTR_LBD"/>
</dbReference>
<dbReference type="RefSeq" id="WP_067450077.1">
    <property type="nucleotide sequence ID" value="NZ_LVVY01000001.1"/>
</dbReference>
<name>A0A178I6W2_9HYPH</name>